<evidence type="ECO:0000313" key="5">
    <source>
        <dbReference type="Proteomes" id="UP000007879"/>
    </source>
</evidence>
<dbReference type="InterPro" id="IPR052666">
    <property type="entry name" value="CYP450_20A1-like"/>
</dbReference>
<dbReference type="GO" id="GO:0005506">
    <property type="term" value="F:iron ion binding"/>
    <property type="evidence" value="ECO:0007669"/>
    <property type="project" value="InterPro"/>
</dbReference>
<protein>
    <recommendedName>
        <fullName evidence="6">Cytochrome P450</fullName>
    </recommendedName>
</protein>
<comment type="similarity">
    <text evidence="1 3">Belongs to the cytochrome P450 family.</text>
</comment>
<dbReference type="AlphaFoldDB" id="A0AAN0IL12"/>
<dbReference type="CDD" id="cd00302">
    <property type="entry name" value="cytochrome_P450"/>
    <property type="match status" value="1"/>
</dbReference>
<dbReference type="PRINTS" id="PR00463">
    <property type="entry name" value="EP450I"/>
</dbReference>
<dbReference type="GO" id="GO:0020037">
    <property type="term" value="F:heme binding"/>
    <property type="evidence" value="ECO:0007669"/>
    <property type="project" value="InterPro"/>
</dbReference>
<dbReference type="Pfam" id="PF00067">
    <property type="entry name" value="p450"/>
    <property type="match status" value="1"/>
</dbReference>
<dbReference type="Proteomes" id="UP000007879">
    <property type="component" value="Unassembled WGS sequence"/>
</dbReference>
<evidence type="ECO:0000256" key="1">
    <source>
        <dbReference type="ARBA" id="ARBA00010617"/>
    </source>
</evidence>
<dbReference type="PANTHER" id="PTHR24280:SF4">
    <property type="entry name" value="CYTOCHROME P450 20A1"/>
    <property type="match status" value="1"/>
</dbReference>
<dbReference type="InterPro" id="IPR036396">
    <property type="entry name" value="Cyt_P450_sf"/>
</dbReference>
<dbReference type="InterPro" id="IPR001128">
    <property type="entry name" value="Cyt_P450"/>
</dbReference>
<reference evidence="4" key="2">
    <citation type="submission" date="2024-06" db="UniProtKB">
        <authorList>
            <consortium name="EnsemblMetazoa"/>
        </authorList>
    </citation>
    <scope>IDENTIFICATION</scope>
</reference>
<dbReference type="InterPro" id="IPR002401">
    <property type="entry name" value="Cyt_P450_E_grp-I"/>
</dbReference>
<organism evidence="4 5">
    <name type="scientific">Amphimedon queenslandica</name>
    <name type="common">Sponge</name>
    <dbReference type="NCBI Taxonomy" id="400682"/>
    <lineage>
        <taxon>Eukaryota</taxon>
        <taxon>Metazoa</taxon>
        <taxon>Porifera</taxon>
        <taxon>Demospongiae</taxon>
        <taxon>Heteroscleromorpha</taxon>
        <taxon>Haplosclerida</taxon>
        <taxon>Niphatidae</taxon>
        <taxon>Amphimedon</taxon>
    </lineage>
</organism>
<keyword evidence="2 3" id="KW-0408">Iron</keyword>
<keyword evidence="3" id="KW-0560">Oxidoreductase</keyword>
<dbReference type="RefSeq" id="XP_011402919.2">
    <property type="nucleotide sequence ID" value="XM_011404617.2"/>
</dbReference>
<keyword evidence="3" id="KW-0503">Monooxygenase</keyword>
<keyword evidence="5" id="KW-1185">Reference proteome</keyword>
<evidence type="ECO:0000256" key="3">
    <source>
        <dbReference type="RuleBase" id="RU000461"/>
    </source>
</evidence>
<dbReference type="InterPro" id="IPR017972">
    <property type="entry name" value="Cyt_P450_CS"/>
</dbReference>
<dbReference type="PROSITE" id="PS00086">
    <property type="entry name" value="CYTOCHROME_P450"/>
    <property type="match status" value="1"/>
</dbReference>
<dbReference type="GO" id="GO:0016020">
    <property type="term" value="C:membrane"/>
    <property type="evidence" value="ECO:0007669"/>
    <property type="project" value="TreeGrafter"/>
</dbReference>
<keyword evidence="2 3" id="KW-0479">Metal-binding</keyword>
<dbReference type="GO" id="GO:0004497">
    <property type="term" value="F:monooxygenase activity"/>
    <property type="evidence" value="ECO:0007669"/>
    <property type="project" value="UniProtKB-KW"/>
</dbReference>
<proteinExistence type="inferred from homology"/>
<accession>A0AAN0IL12</accession>
<comment type="cofactor">
    <cofactor evidence="2">
        <name>heme</name>
        <dbReference type="ChEBI" id="CHEBI:30413"/>
    </cofactor>
</comment>
<evidence type="ECO:0000313" key="4">
    <source>
        <dbReference type="EnsemblMetazoa" id="XP_011402919.2"/>
    </source>
</evidence>
<name>A0AAN0IL12_AMPQE</name>
<dbReference type="SUPFAM" id="SSF48264">
    <property type="entry name" value="Cytochrome P450"/>
    <property type="match status" value="1"/>
</dbReference>
<feature type="binding site" description="axial binding residue" evidence="2">
    <location>
        <position position="212"/>
    </location>
    <ligand>
        <name>heme</name>
        <dbReference type="ChEBI" id="CHEBI:30413"/>
    </ligand>
    <ligandPart>
        <name>Fe</name>
        <dbReference type="ChEBI" id="CHEBI:18248"/>
    </ligandPart>
</feature>
<dbReference type="PRINTS" id="PR00385">
    <property type="entry name" value="P450"/>
</dbReference>
<dbReference type="Gene3D" id="1.10.630.10">
    <property type="entry name" value="Cytochrome P450"/>
    <property type="match status" value="1"/>
</dbReference>
<dbReference type="GeneID" id="100635305"/>
<evidence type="ECO:0008006" key="6">
    <source>
        <dbReference type="Google" id="ProtNLM"/>
    </source>
</evidence>
<dbReference type="PANTHER" id="PTHR24280">
    <property type="entry name" value="CYTOCHROME P450 20A1"/>
    <property type="match status" value="1"/>
</dbReference>
<reference evidence="5" key="1">
    <citation type="journal article" date="2010" name="Nature">
        <title>The Amphimedon queenslandica genome and the evolution of animal complexity.</title>
        <authorList>
            <person name="Srivastava M."/>
            <person name="Simakov O."/>
            <person name="Chapman J."/>
            <person name="Fahey B."/>
            <person name="Gauthier M.E."/>
            <person name="Mitros T."/>
            <person name="Richards G.S."/>
            <person name="Conaco C."/>
            <person name="Dacre M."/>
            <person name="Hellsten U."/>
            <person name="Larroux C."/>
            <person name="Putnam N.H."/>
            <person name="Stanke M."/>
            <person name="Adamska M."/>
            <person name="Darling A."/>
            <person name="Degnan S.M."/>
            <person name="Oakley T.H."/>
            <person name="Plachetzki D.C."/>
            <person name="Zhai Y."/>
            <person name="Adamski M."/>
            <person name="Calcino A."/>
            <person name="Cummins S.F."/>
            <person name="Goodstein D.M."/>
            <person name="Harris C."/>
            <person name="Jackson D.J."/>
            <person name="Leys S.P."/>
            <person name="Shu S."/>
            <person name="Woodcroft B.J."/>
            <person name="Vervoort M."/>
            <person name="Kosik K.S."/>
            <person name="Manning G."/>
            <person name="Degnan B.M."/>
            <person name="Rokhsar D.S."/>
        </authorList>
    </citation>
    <scope>NUCLEOTIDE SEQUENCE [LARGE SCALE GENOMIC DNA]</scope>
</reference>
<dbReference type="GO" id="GO:0016705">
    <property type="term" value="F:oxidoreductase activity, acting on paired donors, with incorporation or reduction of molecular oxygen"/>
    <property type="evidence" value="ECO:0007669"/>
    <property type="project" value="InterPro"/>
</dbReference>
<keyword evidence="2 3" id="KW-0349">Heme</keyword>
<dbReference type="KEGG" id="aqu:100635305"/>
<evidence type="ECO:0000256" key="2">
    <source>
        <dbReference type="PIRSR" id="PIRSR602401-1"/>
    </source>
</evidence>
<dbReference type="EnsemblMetazoa" id="XM_011404617.2">
    <property type="protein sequence ID" value="XP_011402919.2"/>
    <property type="gene ID" value="LOC100635305"/>
</dbReference>
<sequence length="273" mass="30592">MEQRLHVGPPEAGSERERIFNESLGLVRDVILSVVKKRKDGTETEEVPFVDALLQSQVPDDQIISDAVTFMVGGLHTSGYLLVWATYYMSQHLEVLNSVVAEMRKEVGNDRSEKLYEYAYSTTSYLRKVLDETLRLSTLAPYAARYSEEDITVGEYSIPAGTPIIDALGVSLKNECLWKNVHKFDPEHFGSCALQSKDSMAFSPFGMGRRKCPGYQFSYVEVSIFLTLLLQRFNLKPVSDKGVGMVHGLVTSPSEPLYYTVHPIASDESTTEE</sequence>